<feature type="domain" description="Prolyl 4-hydroxylase alpha subunit Fe(2+) 2OG dioxygenase" evidence="1">
    <location>
        <begin position="139"/>
        <end position="237"/>
    </location>
</feature>
<dbReference type="GO" id="GO:0031543">
    <property type="term" value="F:peptidyl-proline dioxygenase activity"/>
    <property type="evidence" value="ECO:0007669"/>
    <property type="project" value="TreeGrafter"/>
</dbReference>
<accession>A0A641AR71</accession>
<dbReference type="EMBL" id="SDPP02000002">
    <property type="protein sequence ID" value="KAA1378745.1"/>
    <property type="molecule type" value="Genomic_DNA"/>
</dbReference>
<evidence type="ECO:0000313" key="3">
    <source>
        <dbReference type="Proteomes" id="UP001515100"/>
    </source>
</evidence>
<sequence length="303" mass="34181">MIGDLRGHTGPGRWHRCSGTVGGMTDLIDFDALTNDLAGKRAAYAAGDPYPHIVLDGVLKAETFAAVVAEFPGIRDEFWQGYLHVNETKYANKAPDTWGDTLRGVAQEFCSERFVTYLEELTGISGLLADWSMDGGGLHQTLRGGHLNIHADFTSHHTHETWARRVNILLYLNEEWQPEWGGQLELWDPQMTEVRGRVTPAGNRMLVFTTTADSFHGHPDGLTCPPDMARRSMALYYFTEEEQAVRRSTNYQPRPHESAGRKLVIHAERGLLDGYDRVKRRLGLSDDFASNALAKLDRFRRQR</sequence>
<evidence type="ECO:0000313" key="2">
    <source>
        <dbReference type="EMBL" id="KAA1378745.1"/>
    </source>
</evidence>
<dbReference type="OrthoDB" id="9783171at2"/>
<gene>
    <name evidence="2" type="ORF">ESP62_010460</name>
</gene>
<dbReference type="PANTHER" id="PTHR12117">
    <property type="entry name" value="HISTONE ACETYLTRANSFERASE COMPLEX"/>
    <property type="match status" value="1"/>
</dbReference>
<dbReference type="InterPro" id="IPR051842">
    <property type="entry name" value="uS12_prolyl_hydroxylase"/>
</dbReference>
<dbReference type="GO" id="GO:0005737">
    <property type="term" value="C:cytoplasm"/>
    <property type="evidence" value="ECO:0007669"/>
    <property type="project" value="TreeGrafter"/>
</dbReference>
<dbReference type="Gene3D" id="2.60.120.620">
    <property type="entry name" value="q2cbj1_9rhob like domain"/>
    <property type="match status" value="1"/>
</dbReference>
<dbReference type="PANTHER" id="PTHR12117:SF0">
    <property type="entry name" value="PROLYL 3-HYDROXYLASE OGFOD1"/>
    <property type="match status" value="1"/>
</dbReference>
<comment type="caution">
    <text evidence="2">The sequence shown here is derived from an EMBL/GenBank/DDBJ whole genome shotgun (WGS) entry which is preliminary data.</text>
</comment>
<keyword evidence="3" id="KW-1185">Reference proteome</keyword>
<dbReference type="InterPro" id="IPR044862">
    <property type="entry name" value="Pro_4_hyd_alph_FE2OG_OXY"/>
</dbReference>
<organism evidence="2 3">
    <name type="scientific">Aeromicrobium fastidiosum</name>
    <dbReference type="NCBI Taxonomy" id="52699"/>
    <lineage>
        <taxon>Bacteria</taxon>
        <taxon>Bacillati</taxon>
        <taxon>Actinomycetota</taxon>
        <taxon>Actinomycetes</taxon>
        <taxon>Propionibacteriales</taxon>
        <taxon>Nocardioidaceae</taxon>
        <taxon>Aeromicrobium</taxon>
    </lineage>
</organism>
<dbReference type="Pfam" id="PF13640">
    <property type="entry name" value="2OG-FeII_Oxy_3"/>
    <property type="match status" value="1"/>
</dbReference>
<reference evidence="2" key="1">
    <citation type="submission" date="2019-09" db="EMBL/GenBank/DDBJ databases">
        <authorList>
            <person name="Li J."/>
        </authorList>
    </citation>
    <scope>NUCLEOTIDE SEQUENCE [LARGE SCALE GENOMIC DNA]</scope>
    <source>
        <strain evidence="2">NRBC 14897</strain>
    </source>
</reference>
<dbReference type="Proteomes" id="UP001515100">
    <property type="component" value="Unassembled WGS sequence"/>
</dbReference>
<dbReference type="GO" id="GO:0006449">
    <property type="term" value="P:regulation of translational termination"/>
    <property type="evidence" value="ECO:0007669"/>
    <property type="project" value="TreeGrafter"/>
</dbReference>
<evidence type="ECO:0000259" key="1">
    <source>
        <dbReference type="Pfam" id="PF13640"/>
    </source>
</evidence>
<protein>
    <submittedName>
        <fullName evidence="2">2OG-Fe(II) oxygenase</fullName>
    </submittedName>
</protein>
<dbReference type="AlphaFoldDB" id="A0A641AR71"/>
<proteinExistence type="predicted"/>
<name>A0A641AR71_9ACTN</name>